<keyword evidence="1" id="KW-0732">Signal</keyword>
<accession>A0A4S8QXN5</accession>
<name>A0A4S8QXN5_9HELO</name>
<dbReference type="Pfam" id="PF12296">
    <property type="entry name" value="HsbA"/>
    <property type="match status" value="1"/>
</dbReference>
<proteinExistence type="predicted"/>
<dbReference type="OrthoDB" id="2422134at2759"/>
<evidence type="ECO:0000256" key="1">
    <source>
        <dbReference type="SAM" id="SignalP"/>
    </source>
</evidence>
<protein>
    <submittedName>
        <fullName evidence="2">Uncharacterized protein</fullName>
    </submittedName>
</protein>
<organism evidence="2 3">
    <name type="scientific">Botrytis galanthina</name>
    <dbReference type="NCBI Taxonomy" id="278940"/>
    <lineage>
        <taxon>Eukaryota</taxon>
        <taxon>Fungi</taxon>
        <taxon>Dikarya</taxon>
        <taxon>Ascomycota</taxon>
        <taxon>Pezizomycotina</taxon>
        <taxon>Leotiomycetes</taxon>
        <taxon>Helotiales</taxon>
        <taxon>Sclerotiniaceae</taxon>
        <taxon>Botrytis</taxon>
    </lineage>
</organism>
<comment type="caution">
    <text evidence="2">The sequence shown here is derived from an EMBL/GenBank/DDBJ whole genome shotgun (WGS) entry which is preliminary data.</text>
</comment>
<feature type="chain" id="PRO_5020242522" evidence="1">
    <location>
        <begin position="21"/>
        <end position="173"/>
    </location>
</feature>
<evidence type="ECO:0000313" key="3">
    <source>
        <dbReference type="Proteomes" id="UP000308671"/>
    </source>
</evidence>
<feature type="signal peptide" evidence="1">
    <location>
        <begin position="1"/>
        <end position="20"/>
    </location>
</feature>
<dbReference type="InterPro" id="IPR021054">
    <property type="entry name" value="Cell_wall_mannoprotein_1"/>
</dbReference>
<sequence length="173" mass="18944">MGLFIKTFLFYLATIALSVAASVNLDVQSLAGDVSSFNKEVYYYDGSIGNYTLIDAGFTTVHNGTQKAIADTIVLVPSGPSELHEIVQLISQSLRSYIVRLMDDLKPKKSDFASNDLLGSVIARLEVMKNDFQAFEKVLIEKPSEEESLPHMIEAAFDSINSAVITAIDFLAN</sequence>
<dbReference type="EMBL" id="PQXL01000474">
    <property type="protein sequence ID" value="THV45554.1"/>
    <property type="molecule type" value="Genomic_DNA"/>
</dbReference>
<dbReference type="Proteomes" id="UP000308671">
    <property type="component" value="Unassembled WGS sequence"/>
</dbReference>
<keyword evidence="3" id="KW-1185">Reference proteome</keyword>
<dbReference type="AlphaFoldDB" id="A0A4S8QXN5"/>
<gene>
    <name evidence="2" type="ORF">BGAL_0475g00070</name>
</gene>
<dbReference type="Gene3D" id="1.20.1280.140">
    <property type="match status" value="1"/>
</dbReference>
<reference evidence="2 3" key="1">
    <citation type="submission" date="2017-12" db="EMBL/GenBank/DDBJ databases">
        <title>Comparative genomics of Botrytis spp.</title>
        <authorList>
            <person name="Valero-Jimenez C.A."/>
            <person name="Tapia P."/>
            <person name="Veloso J."/>
            <person name="Silva-Moreno E."/>
            <person name="Staats M."/>
            <person name="Valdes J.H."/>
            <person name="Van Kan J.A.L."/>
        </authorList>
    </citation>
    <scope>NUCLEOTIDE SEQUENCE [LARGE SCALE GENOMIC DNA]</scope>
    <source>
        <strain evidence="2 3">MUCL435</strain>
    </source>
</reference>
<evidence type="ECO:0000313" key="2">
    <source>
        <dbReference type="EMBL" id="THV45554.1"/>
    </source>
</evidence>